<gene>
    <name evidence="1" type="ORF">PG991_001527</name>
</gene>
<accession>A0ABR1SPY6</accession>
<organism evidence="1 2">
    <name type="scientific">Apiospora marii</name>
    <dbReference type="NCBI Taxonomy" id="335849"/>
    <lineage>
        <taxon>Eukaryota</taxon>
        <taxon>Fungi</taxon>
        <taxon>Dikarya</taxon>
        <taxon>Ascomycota</taxon>
        <taxon>Pezizomycotina</taxon>
        <taxon>Sordariomycetes</taxon>
        <taxon>Xylariomycetidae</taxon>
        <taxon>Amphisphaeriales</taxon>
        <taxon>Apiosporaceae</taxon>
        <taxon>Apiospora</taxon>
    </lineage>
</organism>
<keyword evidence="2" id="KW-1185">Reference proteome</keyword>
<comment type="caution">
    <text evidence="1">The sequence shown here is derived from an EMBL/GenBank/DDBJ whole genome shotgun (WGS) entry which is preliminary data.</text>
</comment>
<reference evidence="1 2" key="1">
    <citation type="submission" date="2023-01" db="EMBL/GenBank/DDBJ databases">
        <title>Analysis of 21 Apiospora genomes using comparative genomics revels a genus with tremendous synthesis potential of carbohydrate active enzymes and secondary metabolites.</title>
        <authorList>
            <person name="Sorensen T."/>
        </authorList>
    </citation>
    <scope>NUCLEOTIDE SEQUENCE [LARGE SCALE GENOMIC DNA]</scope>
    <source>
        <strain evidence="1 2">CBS 20057</strain>
    </source>
</reference>
<evidence type="ECO:0000313" key="1">
    <source>
        <dbReference type="EMBL" id="KAK8036390.1"/>
    </source>
</evidence>
<dbReference type="EMBL" id="JAQQWI010000004">
    <property type="protein sequence ID" value="KAK8036390.1"/>
    <property type="molecule type" value="Genomic_DNA"/>
</dbReference>
<proteinExistence type="predicted"/>
<dbReference type="Proteomes" id="UP001396898">
    <property type="component" value="Unassembled WGS sequence"/>
</dbReference>
<sequence length="330" mass="36325">MPSTQQSFPQFTRLPAELQLEILGHHRDGSLVQRHHYIRGFHAGKPLERVKDYKCLDLHDPTHIITDEARHSGSSCSHDDDMTDCIYTNDGLASERILLDSSRSAFDAGNKGPRVFSHVWANMATDVFTFQDLSMPPPGPPPTPETFLGALADACPLVHGDHWFWRVRKLALEVSEASLATGYVLSAFDKDMLRRTTSALRTVYVVADRGCGDCGRLRCWTTSSGGYGNGAHLLRLPTGQDGFVASEDSFVRGAKPICSHRQLYLGPSGSSADALAMATRLKCELDEVFDRREGGGRRPVEVRVVFSPVRLEDRVSGFARVGLRPGDDAS</sequence>
<name>A0ABR1SPY6_9PEZI</name>
<protein>
    <submittedName>
        <fullName evidence="1">Uncharacterized protein</fullName>
    </submittedName>
</protein>
<evidence type="ECO:0000313" key="2">
    <source>
        <dbReference type="Proteomes" id="UP001396898"/>
    </source>
</evidence>